<dbReference type="InterPro" id="IPR005828">
    <property type="entry name" value="MFS_sugar_transport-like"/>
</dbReference>
<evidence type="ECO:0000256" key="2">
    <source>
        <dbReference type="ARBA" id="ARBA00010992"/>
    </source>
</evidence>
<dbReference type="Proteomes" id="UP000290900">
    <property type="component" value="Unassembled WGS sequence"/>
</dbReference>
<feature type="transmembrane region" description="Helical" evidence="8">
    <location>
        <begin position="345"/>
        <end position="363"/>
    </location>
</feature>
<dbReference type="InterPro" id="IPR036259">
    <property type="entry name" value="MFS_trans_sf"/>
</dbReference>
<feature type="domain" description="Major facilitator superfamily (MFS) profile" evidence="9">
    <location>
        <begin position="38"/>
        <end position="495"/>
    </location>
</feature>
<keyword evidence="11" id="KW-1185">Reference proteome</keyword>
<evidence type="ECO:0000256" key="1">
    <source>
        <dbReference type="ARBA" id="ARBA00004141"/>
    </source>
</evidence>
<dbReference type="GO" id="GO:0005351">
    <property type="term" value="F:carbohydrate:proton symporter activity"/>
    <property type="evidence" value="ECO:0007669"/>
    <property type="project" value="TreeGrafter"/>
</dbReference>
<feature type="transmembrane region" description="Helical" evidence="8">
    <location>
        <begin position="71"/>
        <end position="98"/>
    </location>
</feature>
<dbReference type="PANTHER" id="PTHR48022:SF24">
    <property type="entry name" value="HEXOSE TRANSPORTER PROTEIN (AFU_ORTHOLOGUE AFUA_8G04480)"/>
    <property type="match status" value="1"/>
</dbReference>
<protein>
    <submittedName>
        <fullName evidence="10">DEKNAAC103209</fullName>
    </submittedName>
</protein>
<dbReference type="InterPro" id="IPR005829">
    <property type="entry name" value="Sugar_transporter_CS"/>
</dbReference>
<dbReference type="STRING" id="13370.A0A448YMN9"/>
<feature type="transmembrane region" description="Helical" evidence="8">
    <location>
        <begin position="303"/>
        <end position="325"/>
    </location>
</feature>
<dbReference type="InParanoid" id="A0A448YMN9"/>
<feature type="transmembrane region" description="Helical" evidence="8">
    <location>
        <begin position="470"/>
        <end position="491"/>
    </location>
</feature>
<evidence type="ECO:0000259" key="9">
    <source>
        <dbReference type="PROSITE" id="PS50850"/>
    </source>
</evidence>
<feature type="transmembrane region" description="Helical" evidence="8">
    <location>
        <begin position="141"/>
        <end position="162"/>
    </location>
</feature>
<feature type="transmembrane region" description="Helical" evidence="8">
    <location>
        <begin position="110"/>
        <end position="129"/>
    </location>
</feature>
<evidence type="ECO:0000313" key="11">
    <source>
        <dbReference type="Proteomes" id="UP000290900"/>
    </source>
</evidence>
<evidence type="ECO:0000256" key="6">
    <source>
        <dbReference type="ARBA" id="ARBA00023136"/>
    </source>
</evidence>
<feature type="transmembrane region" description="Helical" evidence="8">
    <location>
        <begin position="34"/>
        <end position="51"/>
    </location>
</feature>
<name>A0A448YMN9_BRENA</name>
<proteinExistence type="inferred from homology"/>
<evidence type="ECO:0000256" key="3">
    <source>
        <dbReference type="ARBA" id="ARBA00022448"/>
    </source>
</evidence>
<dbReference type="OrthoDB" id="6133115at2759"/>
<keyword evidence="6 8" id="KW-0472">Membrane</keyword>
<keyword evidence="3 7" id="KW-0813">Transport</keyword>
<feature type="transmembrane region" description="Helical" evidence="8">
    <location>
        <begin position="370"/>
        <end position="392"/>
    </location>
</feature>
<dbReference type="NCBIfam" id="TIGR00879">
    <property type="entry name" value="SP"/>
    <property type="match status" value="1"/>
</dbReference>
<dbReference type="Gene3D" id="1.20.1250.20">
    <property type="entry name" value="MFS general substrate transporter like domains"/>
    <property type="match status" value="1"/>
</dbReference>
<dbReference type="PANTHER" id="PTHR48022">
    <property type="entry name" value="PLASTIDIC GLUCOSE TRANSPORTER 4"/>
    <property type="match status" value="1"/>
</dbReference>
<dbReference type="InterPro" id="IPR050360">
    <property type="entry name" value="MFS_Sugar_Transporters"/>
</dbReference>
<evidence type="ECO:0000256" key="5">
    <source>
        <dbReference type="ARBA" id="ARBA00022989"/>
    </source>
</evidence>
<feature type="transmembrane region" description="Helical" evidence="8">
    <location>
        <begin position="404"/>
        <end position="422"/>
    </location>
</feature>
<reference evidence="10 11" key="1">
    <citation type="submission" date="2018-12" db="EMBL/GenBank/DDBJ databases">
        <authorList>
            <person name="Tiukova I."/>
            <person name="Dainat J."/>
        </authorList>
    </citation>
    <scope>NUCLEOTIDE SEQUENCE [LARGE SCALE GENOMIC DNA]</scope>
</reference>
<dbReference type="PROSITE" id="PS50850">
    <property type="entry name" value="MFS"/>
    <property type="match status" value="1"/>
</dbReference>
<dbReference type="InterPro" id="IPR020846">
    <property type="entry name" value="MFS_dom"/>
</dbReference>
<dbReference type="SUPFAM" id="SSF103473">
    <property type="entry name" value="MFS general substrate transporter"/>
    <property type="match status" value="1"/>
</dbReference>
<evidence type="ECO:0000256" key="8">
    <source>
        <dbReference type="SAM" id="Phobius"/>
    </source>
</evidence>
<feature type="transmembrane region" description="Helical" evidence="8">
    <location>
        <begin position="182"/>
        <end position="199"/>
    </location>
</feature>
<evidence type="ECO:0000313" key="10">
    <source>
        <dbReference type="EMBL" id="VEU22170.1"/>
    </source>
</evidence>
<sequence>MASEKEKYEAFSNIRNVLPDFDGKMWYQLSHLRMLSFMIFIIALTSTNNGYDGSMFNGLYALKSFNNAIGNVNGAVLGALTNGMNFGYFIAFFAAPWLVDNLGRKWSLHVSNIIMVCAVIIQSFSGAWIKSMPDDYTKKDIFGMLLGARIILGFGAGIGAVAAPTLMSEIAYPTHREASTTFYNCCWYLGAVIASWVSYGCRNIDNDWNWRAVTVVQGFFPLLQSILIPFIVAESPRFLISKGKLEEARQILEKYHGGGYPGADALIDYEMTEIRMAIMQEKESMKTASYMDFIRTKANRKRLWLICWVSVFMQLSGNGLVSYYLAKVLDSIGITSVNEQLVVNAGLMIYNLGIACIITFFIIPRIRRRLAFIVSSTGMLFCFVLWTILSAINQERDFKDKSLAKGVLVMIFIFYLFYNLGLNGLPATYTTEILPYSLRASGVNIYQIVQQFASIYNGFVNSIAMEAIEWKYYIVYCCILGVECVIIYFTFIETSGRTLEEVALVLGDGVVDLSDTTPPTVNNDSKPKVVETA</sequence>
<dbReference type="EMBL" id="CAACVR010000019">
    <property type="protein sequence ID" value="VEU22170.1"/>
    <property type="molecule type" value="Genomic_DNA"/>
</dbReference>
<organism evidence="10 11">
    <name type="scientific">Brettanomyces naardenensis</name>
    <name type="common">Yeast</name>
    <dbReference type="NCBI Taxonomy" id="13370"/>
    <lineage>
        <taxon>Eukaryota</taxon>
        <taxon>Fungi</taxon>
        <taxon>Dikarya</taxon>
        <taxon>Ascomycota</taxon>
        <taxon>Saccharomycotina</taxon>
        <taxon>Pichiomycetes</taxon>
        <taxon>Pichiales</taxon>
        <taxon>Pichiaceae</taxon>
        <taxon>Brettanomyces</taxon>
    </lineage>
</organism>
<evidence type="ECO:0000256" key="4">
    <source>
        <dbReference type="ARBA" id="ARBA00022692"/>
    </source>
</evidence>
<dbReference type="InterPro" id="IPR003663">
    <property type="entry name" value="Sugar/inositol_transpt"/>
</dbReference>
<dbReference type="GO" id="GO:0016020">
    <property type="term" value="C:membrane"/>
    <property type="evidence" value="ECO:0007669"/>
    <property type="project" value="UniProtKB-SubCell"/>
</dbReference>
<dbReference type="FunFam" id="1.20.1250.20:FF:000134">
    <property type="entry name" value="MFS sugar transporter protein"/>
    <property type="match status" value="1"/>
</dbReference>
<keyword evidence="4 8" id="KW-0812">Transmembrane</keyword>
<keyword evidence="5 8" id="KW-1133">Transmembrane helix</keyword>
<dbReference type="PROSITE" id="PS00217">
    <property type="entry name" value="SUGAR_TRANSPORT_2"/>
    <property type="match status" value="1"/>
</dbReference>
<comment type="subcellular location">
    <subcellularLocation>
        <location evidence="1">Membrane</location>
        <topology evidence="1">Multi-pass membrane protein</topology>
    </subcellularLocation>
</comment>
<gene>
    <name evidence="10" type="ORF">BRENAR_LOCUS2902</name>
</gene>
<accession>A0A448YMN9</accession>
<evidence type="ECO:0000256" key="7">
    <source>
        <dbReference type="RuleBase" id="RU003346"/>
    </source>
</evidence>
<dbReference type="Pfam" id="PF00083">
    <property type="entry name" value="Sugar_tr"/>
    <property type="match status" value="1"/>
</dbReference>
<comment type="similarity">
    <text evidence="2 7">Belongs to the major facilitator superfamily. Sugar transporter (TC 2.A.1.1) family.</text>
</comment>
<dbReference type="AlphaFoldDB" id="A0A448YMN9"/>